<reference evidence="2 3" key="1">
    <citation type="journal article" date="2019" name="Genome Biol. Evol.">
        <title>Insights into the evolution of the New World diploid cottons (Gossypium, subgenus Houzingenia) based on genome sequencing.</title>
        <authorList>
            <person name="Grover C.E."/>
            <person name="Arick M.A. 2nd"/>
            <person name="Thrash A."/>
            <person name="Conover J.L."/>
            <person name="Sanders W.S."/>
            <person name="Peterson D.G."/>
            <person name="Frelichowski J.E."/>
            <person name="Scheffler J.A."/>
            <person name="Scheffler B.E."/>
            <person name="Wendel J.F."/>
        </authorList>
    </citation>
    <scope>NUCLEOTIDE SEQUENCE [LARGE SCALE GENOMIC DNA]</scope>
    <source>
        <strain evidence="2">27</strain>
        <tissue evidence="2">Leaf</tissue>
    </source>
</reference>
<evidence type="ECO:0000313" key="2">
    <source>
        <dbReference type="EMBL" id="MBA0615306.1"/>
    </source>
</evidence>
<protein>
    <recommendedName>
        <fullName evidence="1">Reverse transcriptase zinc-binding domain-containing protein</fullName>
    </recommendedName>
</protein>
<organism evidence="2 3">
    <name type="scientific">Gossypium davidsonii</name>
    <name type="common">Davidson's cotton</name>
    <name type="synonym">Gossypium klotzschianum subsp. davidsonii</name>
    <dbReference type="NCBI Taxonomy" id="34287"/>
    <lineage>
        <taxon>Eukaryota</taxon>
        <taxon>Viridiplantae</taxon>
        <taxon>Streptophyta</taxon>
        <taxon>Embryophyta</taxon>
        <taxon>Tracheophyta</taxon>
        <taxon>Spermatophyta</taxon>
        <taxon>Magnoliopsida</taxon>
        <taxon>eudicotyledons</taxon>
        <taxon>Gunneridae</taxon>
        <taxon>Pentapetalae</taxon>
        <taxon>rosids</taxon>
        <taxon>malvids</taxon>
        <taxon>Malvales</taxon>
        <taxon>Malvaceae</taxon>
        <taxon>Malvoideae</taxon>
        <taxon>Gossypium</taxon>
    </lineage>
</organism>
<evidence type="ECO:0000259" key="1">
    <source>
        <dbReference type="Pfam" id="PF13966"/>
    </source>
</evidence>
<comment type="caution">
    <text evidence="2">The sequence shown here is derived from an EMBL/GenBank/DDBJ whole genome shotgun (WGS) entry which is preliminary data.</text>
</comment>
<dbReference type="Pfam" id="PF13966">
    <property type="entry name" value="zf-RVT"/>
    <property type="match status" value="1"/>
</dbReference>
<feature type="domain" description="Reverse transcriptase zinc-binding" evidence="1">
    <location>
        <begin position="11"/>
        <end position="108"/>
    </location>
</feature>
<keyword evidence="3" id="KW-1185">Reference proteome</keyword>
<dbReference type="EMBL" id="JABFAC010000006">
    <property type="protein sequence ID" value="MBA0615306.1"/>
    <property type="molecule type" value="Genomic_DNA"/>
</dbReference>
<sequence>MVWKDDPTGCYSVRSGYRLLHWPMQQVPIPYSPSNPLSSRDLFTTIWKVRVPPKVHIIVWRFLCNYVPTLHNLYNRYISTTQFCPRCLNILETLIHMLRDCPFAISVWNQLLVSWDGTYNDSNLVSWLGFLCQAHTWDKLAFILTTIWALWWSYDRYYHESLGSTSINLVCFIRSYMGGLSVLAMPGTIPRVLRTTCWHPPSAPLVKANFDAAYRRGSHSSCSGMVVSSALEFARDLGLARVVFEGDSLHFVITSESIIELLTNPRRWDFVGHWIVSGLRRFRF</sequence>
<proteinExistence type="predicted"/>
<dbReference type="Proteomes" id="UP000593561">
    <property type="component" value="Unassembled WGS sequence"/>
</dbReference>
<name>A0A7J8RPQ3_GOSDV</name>
<dbReference type="InterPro" id="IPR026960">
    <property type="entry name" value="RVT-Znf"/>
</dbReference>
<evidence type="ECO:0000313" key="3">
    <source>
        <dbReference type="Proteomes" id="UP000593561"/>
    </source>
</evidence>
<feature type="non-terminal residue" evidence="2">
    <location>
        <position position="284"/>
    </location>
</feature>
<gene>
    <name evidence="2" type="ORF">Godav_015460</name>
</gene>
<dbReference type="AlphaFoldDB" id="A0A7J8RPQ3"/>
<accession>A0A7J8RPQ3</accession>